<dbReference type="OrthoDB" id="5845122at2"/>
<evidence type="ECO:0000259" key="2">
    <source>
        <dbReference type="PROSITE" id="PS51272"/>
    </source>
</evidence>
<dbReference type="InterPro" id="IPR001119">
    <property type="entry name" value="SLH_dom"/>
</dbReference>
<keyword evidence="4" id="KW-1185">Reference proteome</keyword>
<dbReference type="Proteomes" id="UP000255367">
    <property type="component" value="Unassembled WGS sequence"/>
</dbReference>
<sequence length="425" mass="48106">MKKNLFTTTLLTAILTTTTSSATNPFTDIHPNNWSYQAITQLAKEGIITGYPNQTFKGDVKITRYEMAQMIAKALAHQEKANAEQLSIINKLSAEFNSELNNLGIKIQNLESNIGNTKISGDMRIRYRGSENKGVFKNNYKSKFDYRARIQFDSKINKNTTAIIRLRTGNTKGDPEFGNANNSDIDFDRIAITHSFTKNFQLALGRTGLRLGEGLAYSNEPFDGILSSYTDKDLQFEVGYGALTSFYASTFPATRNDKRTKIIPNLSSDENPTLTILQLRKSVAKKVNLSAYYLFGNKNINTDFYGIATKIGINKFLAVDGEWLTAKDFDNSSAWVAGITYGNYNILKQDSWDLKLQYFNEDINSPIFTSRYAQAWLRDYKGWLVSTNYAIEKNFGISAFYGFNSKTKDGKSLGNYYRTEFNFKF</sequence>
<keyword evidence="1" id="KW-0732">Signal</keyword>
<dbReference type="PANTHER" id="PTHR43308:SF1">
    <property type="entry name" value="OUTER MEMBRANE PROTEIN ALPHA"/>
    <property type="match status" value="1"/>
</dbReference>
<dbReference type="RefSeq" id="WP_115310318.1">
    <property type="nucleotide sequence ID" value="NZ_UHIO01000001.1"/>
</dbReference>
<evidence type="ECO:0000256" key="1">
    <source>
        <dbReference type="SAM" id="SignalP"/>
    </source>
</evidence>
<dbReference type="Pfam" id="PF00395">
    <property type="entry name" value="SLH"/>
    <property type="match status" value="1"/>
</dbReference>
<dbReference type="PANTHER" id="PTHR43308">
    <property type="entry name" value="OUTER MEMBRANE PROTEIN ALPHA-RELATED"/>
    <property type="match status" value="1"/>
</dbReference>
<proteinExistence type="predicted"/>
<feature type="domain" description="SLH" evidence="2">
    <location>
        <begin position="22"/>
        <end position="85"/>
    </location>
</feature>
<organism evidence="3 4">
    <name type="scientific">Veillonella criceti</name>
    <dbReference type="NCBI Taxonomy" id="103891"/>
    <lineage>
        <taxon>Bacteria</taxon>
        <taxon>Bacillati</taxon>
        <taxon>Bacillota</taxon>
        <taxon>Negativicutes</taxon>
        <taxon>Veillonellales</taxon>
        <taxon>Veillonellaceae</taxon>
        <taxon>Veillonella</taxon>
    </lineage>
</organism>
<accession>A0A380NMV2</accession>
<feature type="chain" id="PRO_5016929071" evidence="1">
    <location>
        <begin position="23"/>
        <end position="425"/>
    </location>
</feature>
<dbReference type="InterPro" id="IPR051465">
    <property type="entry name" value="Cell_Envelope_Struct_Comp"/>
</dbReference>
<gene>
    <name evidence="3" type="ORF">NCTC12020_01146</name>
</gene>
<dbReference type="PROSITE" id="PS51272">
    <property type="entry name" value="SLH"/>
    <property type="match status" value="1"/>
</dbReference>
<protein>
    <submittedName>
        <fullName evidence="3">S-layer homology domain</fullName>
    </submittedName>
</protein>
<reference evidence="3 4" key="1">
    <citation type="submission" date="2018-06" db="EMBL/GenBank/DDBJ databases">
        <authorList>
            <consortium name="Pathogen Informatics"/>
            <person name="Doyle S."/>
        </authorList>
    </citation>
    <scope>NUCLEOTIDE SEQUENCE [LARGE SCALE GENOMIC DNA]</scope>
    <source>
        <strain evidence="3 4">NCTC12020</strain>
    </source>
</reference>
<dbReference type="SUPFAM" id="SSF56935">
    <property type="entry name" value="Porins"/>
    <property type="match status" value="1"/>
</dbReference>
<evidence type="ECO:0000313" key="3">
    <source>
        <dbReference type="EMBL" id="SUP43330.1"/>
    </source>
</evidence>
<name>A0A380NMV2_9FIRM</name>
<evidence type="ECO:0000313" key="4">
    <source>
        <dbReference type="Proteomes" id="UP000255367"/>
    </source>
</evidence>
<dbReference type="AlphaFoldDB" id="A0A380NMV2"/>
<feature type="signal peptide" evidence="1">
    <location>
        <begin position="1"/>
        <end position="22"/>
    </location>
</feature>
<dbReference type="EMBL" id="UHIO01000001">
    <property type="protein sequence ID" value="SUP43330.1"/>
    <property type="molecule type" value="Genomic_DNA"/>
</dbReference>